<keyword evidence="9" id="KW-0325">Glycoprotein</keyword>
<organism evidence="13 14">
    <name type="scientific">Limulus polyphemus</name>
    <name type="common">Atlantic horseshoe crab</name>
    <dbReference type="NCBI Taxonomy" id="6850"/>
    <lineage>
        <taxon>Eukaryota</taxon>
        <taxon>Metazoa</taxon>
        <taxon>Ecdysozoa</taxon>
        <taxon>Arthropoda</taxon>
        <taxon>Chelicerata</taxon>
        <taxon>Merostomata</taxon>
        <taxon>Xiphosura</taxon>
        <taxon>Limulidae</taxon>
        <taxon>Limulus</taxon>
    </lineage>
</organism>
<dbReference type="Pfam" id="PF02019">
    <property type="entry name" value="WIF"/>
    <property type="match status" value="1"/>
</dbReference>
<evidence type="ECO:0000256" key="6">
    <source>
        <dbReference type="ARBA" id="ARBA00022687"/>
    </source>
</evidence>
<keyword evidence="5" id="KW-0964">Secreted</keyword>
<feature type="disulfide bond" evidence="10">
    <location>
        <begin position="249"/>
        <end position="258"/>
    </location>
</feature>
<comment type="subcellular location">
    <subcellularLocation>
        <location evidence="2">Secreted</location>
    </subcellularLocation>
</comment>
<dbReference type="Gene3D" id="2.60.40.2170">
    <property type="entry name" value="Wnt, WIF domain"/>
    <property type="match status" value="1"/>
</dbReference>
<dbReference type="GeneID" id="106473104"/>
<dbReference type="PROSITE" id="PS50026">
    <property type="entry name" value="EGF_3"/>
    <property type="match status" value="3"/>
</dbReference>
<feature type="disulfide bond" evidence="10">
    <location>
        <begin position="153"/>
        <end position="162"/>
    </location>
</feature>
<feature type="domain" description="WIF" evidence="12">
    <location>
        <begin position="1"/>
        <end position="126"/>
    </location>
</feature>
<feature type="disulfide bond" evidence="10">
    <location>
        <begin position="167"/>
        <end position="177"/>
    </location>
</feature>
<dbReference type="PROSITE" id="PS50814">
    <property type="entry name" value="WIF"/>
    <property type="match status" value="1"/>
</dbReference>
<name>A0ABM1TN55_LIMPO</name>
<feature type="disulfide bond" evidence="10">
    <location>
        <begin position="135"/>
        <end position="145"/>
    </location>
</feature>
<evidence type="ECO:0000256" key="3">
    <source>
        <dbReference type="ARBA" id="ARBA00013854"/>
    </source>
</evidence>
<evidence type="ECO:0000256" key="10">
    <source>
        <dbReference type="PROSITE-ProRule" id="PRU00076"/>
    </source>
</evidence>
<dbReference type="InterPro" id="IPR000742">
    <property type="entry name" value="EGF"/>
</dbReference>
<dbReference type="Gene3D" id="2.10.25.10">
    <property type="entry name" value="Laminin"/>
    <property type="match status" value="4"/>
</dbReference>
<keyword evidence="6" id="KW-0879">Wnt signaling pathway</keyword>
<gene>
    <name evidence="14" type="primary">LOC106473104</name>
</gene>
<comment type="caution">
    <text evidence="10">Lacks conserved residue(s) required for the propagation of feature annotation.</text>
</comment>
<dbReference type="SMART" id="SM00181">
    <property type="entry name" value="EGF"/>
    <property type="match status" value="4"/>
</dbReference>
<reference evidence="14" key="1">
    <citation type="submission" date="2025-08" db="UniProtKB">
        <authorList>
            <consortium name="RefSeq"/>
        </authorList>
    </citation>
    <scope>IDENTIFICATION</scope>
    <source>
        <tissue evidence="14">Muscle</tissue>
    </source>
</reference>
<evidence type="ECO:0000256" key="8">
    <source>
        <dbReference type="ARBA" id="ARBA00023157"/>
    </source>
</evidence>
<keyword evidence="10" id="KW-0245">EGF-like domain</keyword>
<evidence type="ECO:0000256" key="4">
    <source>
        <dbReference type="ARBA" id="ARBA00022473"/>
    </source>
</evidence>
<dbReference type="InterPro" id="IPR013309">
    <property type="entry name" value="Wnt-inh"/>
</dbReference>
<evidence type="ECO:0000313" key="14">
    <source>
        <dbReference type="RefSeq" id="XP_022257311.1"/>
    </source>
</evidence>
<keyword evidence="7" id="KW-0732">Signal</keyword>
<dbReference type="PROSITE" id="PS01186">
    <property type="entry name" value="EGF_2"/>
    <property type="match status" value="2"/>
</dbReference>
<evidence type="ECO:0000259" key="12">
    <source>
        <dbReference type="PROSITE" id="PS50814"/>
    </source>
</evidence>
<evidence type="ECO:0000256" key="1">
    <source>
        <dbReference type="ARBA" id="ARBA00003309"/>
    </source>
</evidence>
<feature type="domain" description="EGF-like" evidence="11">
    <location>
        <begin position="164"/>
        <end position="195"/>
    </location>
</feature>
<dbReference type="PANTHER" id="PTHR14949:SF32">
    <property type="entry name" value="WNT INHIBITORY FACTOR 1"/>
    <property type="match status" value="1"/>
</dbReference>
<dbReference type="Pfam" id="PF25024">
    <property type="entry name" value="EGF_TEN"/>
    <property type="match status" value="1"/>
</dbReference>
<keyword evidence="13" id="KW-1185">Reference proteome</keyword>
<sequence length="283" mass="32021">YPMEIYAIVDGTVLSYILDPNFEKYLPVIPSEVNSFNFTWTSGENKQYYYAFEHLLSYNKEILSNPTISIETKGKVPKKPGVFQVFLPCIRNNTGTARFSIGLRIQNEHGTYLRGTPLRLHLQKQCAQHVTDPECDKKCANGGRCNQQKVCECQKGFMGQHCRTALCYPQCMNGGTCVSTGVCKCAEGYQGPHCEGGICREKCLNRGKCVQKDKCKCRKGYYGRRCEYSKCTIPCLNGGKCVGVNQCRCKRGYSGAQCDLESKEKGIEKRSHPRQRRTKQMYV</sequence>
<dbReference type="PROSITE" id="PS00022">
    <property type="entry name" value="EGF_1"/>
    <property type="match status" value="2"/>
</dbReference>
<evidence type="ECO:0000256" key="9">
    <source>
        <dbReference type="ARBA" id="ARBA00023180"/>
    </source>
</evidence>
<evidence type="ECO:0000313" key="13">
    <source>
        <dbReference type="Proteomes" id="UP000694941"/>
    </source>
</evidence>
<evidence type="ECO:0000256" key="5">
    <source>
        <dbReference type="ARBA" id="ARBA00022525"/>
    </source>
</evidence>
<proteinExistence type="predicted"/>
<accession>A0ABM1TN55</accession>
<dbReference type="Proteomes" id="UP000694941">
    <property type="component" value="Unplaced"/>
</dbReference>
<dbReference type="PRINTS" id="PR01901">
    <property type="entry name" value="WIFPROTEIN"/>
</dbReference>
<feature type="non-terminal residue" evidence="14">
    <location>
        <position position="1"/>
    </location>
</feature>
<dbReference type="CDD" id="cd00054">
    <property type="entry name" value="EGF_CA"/>
    <property type="match status" value="1"/>
</dbReference>
<feature type="domain" description="EGF-like" evidence="11">
    <location>
        <begin position="227"/>
        <end position="259"/>
    </location>
</feature>
<feature type="disulfide bond" evidence="10">
    <location>
        <begin position="231"/>
        <end position="241"/>
    </location>
</feature>
<evidence type="ECO:0000256" key="2">
    <source>
        <dbReference type="ARBA" id="ARBA00004613"/>
    </source>
</evidence>
<evidence type="ECO:0000256" key="7">
    <source>
        <dbReference type="ARBA" id="ARBA00022729"/>
    </source>
</evidence>
<feature type="domain" description="EGF-like" evidence="11">
    <location>
        <begin position="131"/>
        <end position="163"/>
    </location>
</feature>
<dbReference type="SUPFAM" id="SSF57196">
    <property type="entry name" value="EGF/Laminin"/>
    <property type="match status" value="1"/>
</dbReference>
<dbReference type="InterPro" id="IPR038677">
    <property type="entry name" value="WIF_sf"/>
</dbReference>
<evidence type="ECO:0000259" key="11">
    <source>
        <dbReference type="PROSITE" id="PS50026"/>
    </source>
</evidence>
<comment type="function">
    <text evidence="1">Binds to WNT proteins and inhibits their activities. May be involved in mesoderm segmentation.</text>
</comment>
<dbReference type="RefSeq" id="XP_022257311.1">
    <property type="nucleotide sequence ID" value="XM_022401603.1"/>
</dbReference>
<feature type="disulfide bond" evidence="10">
    <location>
        <begin position="185"/>
        <end position="194"/>
    </location>
</feature>
<dbReference type="InterPro" id="IPR050969">
    <property type="entry name" value="Dev_Signal_Modulators"/>
</dbReference>
<dbReference type="SMART" id="SM00469">
    <property type="entry name" value="WIF"/>
    <property type="match status" value="1"/>
</dbReference>
<protein>
    <recommendedName>
        <fullName evidence="3">Wnt inhibitory factor 1</fullName>
    </recommendedName>
</protein>
<keyword evidence="8 10" id="KW-1015">Disulfide bond</keyword>
<dbReference type="InterPro" id="IPR003306">
    <property type="entry name" value="WIF"/>
</dbReference>
<dbReference type="PANTHER" id="PTHR14949">
    <property type="entry name" value="EGF-LIKE-DOMAIN, MULTIPLE 7, 8"/>
    <property type="match status" value="1"/>
</dbReference>
<keyword evidence="4" id="KW-0217">Developmental protein</keyword>